<reference evidence="10 11" key="1">
    <citation type="submission" date="2016-10" db="EMBL/GenBank/DDBJ databases">
        <authorList>
            <person name="de Groot N.N."/>
        </authorList>
    </citation>
    <scope>NUCLEOTIDE SEQUENCE [LARGE SCALE GENOMIC DNA]</scope>
    <source>
        <strain evidence="10 11">CGMCC 1.10959</strain>
    </source>
</reference>
<evidence type="ECO:0000256" key="5">
    <source>
        <dbReference type="ARBA" id="ARBA00022970"/>
    </source>
</evidence>
<dbReference type="EMBL" id="FPAW01000011">
    <property type="protein sequence ID" value="SFT88860.1"/>
    <property type="molecule type" value="Genomic_DNA"/>
</dbReference>
<dbReference type="RefSeq" id="WP_027261881.1">
    <property type="nucleotide sequence ID" value="NZ_FPAW01000011.1"/>
</dbReference>
<evidence type="ECO:0000256" key="2">
    <source>
        <dbReference type="ARBA" id="ARBA00022448"/>
    </source>
</evidence>
<feature type="transmembrane region" description="Helical" evidence="9">
    <location>
        <begin position="45"/>
        <end position="62"/>
    </location>
</feature>
<name>A0A1I7BNT3_9RHOB</name>
<feature type="transmembrane region" description="Helical" evidence="9">
    <location>
        <begin position="68"/>
        <end position="90"/>
    </location>
</feature>
<dbReference type="InterPro" id="IPR001851">
    <property type="entry name" value="ABC_transp_permease"/>
</dbReference>
<evidence type="ECO:0000256" key="1">
    <source>
        <dbReference type="ARBA" id="ARBA00004651"/>
    </source>
</evidence>
<protein>
    <submittedName>
        <fullName evidence="10">Amino acid/amide ABC transporter membrane protein 1, HAAT family</fullName>
    </submittedName>
</protein>
<gene>
    <name evidence="10" type="ORF">SAMN05216236_11158</name>
</gene>
<dbReference type="GO" id="GO:0022857">
    <property type="term" value="F:transmembrane transporter activity"/>
    <property type="evidence" value="ECO:0007669"/>
    <property type="project" value="InterPro"/>
</dbReference>
<dbReference type="CDD" id="cd06582">
    <property type="entry name" value="TM_PBP1_LivH_like"/>
    <property type="match status" value="1"/>
</dbReference>
<dbReference type="PANTHER" id="PTHR11795">
    <property type="entry name" value="BRANCHED-CHAIN AMINO ACID TRANSPORT SYSTEM PERMEASE PROTEIN LIVH"/>
    <property type="match status" value="1"/>
</dbReference>
<comment type="similarity">
    <text evidence="8">Belongs to the binding-protein-dependent transport system permease family. LivHM subfamily.</text>
</comment>
<feature type="transmembrane region" description="Helical" evidence="9">
    <location>
        <begin position="160"/>
        <end position="179"/>
    </location>
</feature>
<evidence type="ECO:0000256" key="8">
    <source>
        <dbReference type="ARBA" id="ARBA00037998"/>
    </source>
</evidence>
<keyword evidence="4 9" id="KW-0812">Transmembrane</keyword>
<keyword evidence="11" id="KW-1185">Reference proteome</keyword>
<feature type="transmembrane region" description="Helical" evidence="9">
    <location>
        <begin position="6"/>
        <end position="33"/>
    </location>
</feature>
<dbReference type="OrthoDB" id="9807115at2"/>
<dbReference type="GO" id="GO:0006865">
    <property type="term" value="P:amino acid transport"/>
    <property type="evidence" value="ECO:0007669"/>
    <property type="project" value="UniProtKB-KW"/>
</dbReference>
<keyword evidence="6 9" id="KW-1133">Transmembrane helix</keyword>
<evidence type="ECO:0000256" key="7">
    <source>
        <dbReference type="ARBA" id="ARBA00023136"/>
    </source>
</evidence>
<keyword evidence="5" id="KW-0029">Amino-acid transport</keyword>
<evidence type="ECO:0000256" key="9">
    <source>
        <dbReference type="SAM" id="Phobius"/>
    </source>
</evidence>
<keyword evidence="7 9" id="KW-0472">Membrane</keyword>
<dbReference type="Proteomes" id="UP000182466">
    <property type="component" value="Unassembled WGS sequence"/>
</dbReference>
<evidence type="ECO:0000256" key="4">
    <source>
        <dbReference type="ARBA" id="ARBA00022692"/>
    </source>
</evidence>
<feature type="transmembrane region" description="Helical" evidence="9">
    <location>
        <begin position="242"/>
        <end position="267"/>
    </location>
</feature>
<keyword evidence="2" id="KW-0813">Transport</keyword>
<dbReference type="eggNOG" id="COG0559">
    <property type="taxonomic scope" value="Bacteria"/>
</dbReference>
<keyword evidence="3" id="KW-1003">Cell membrane</keyword>
<dbReference type="GO" id="GO:0005886">
    <property type="term" value="C:plasma membrane"/>
    <property type="evidence" value="ECO:0007669"/>
    <property type="project" value="UniProtKB-SubCell"/>
</dbReference>
<dbReference type="Pfam" id="PF02653">
    <property type="entry name" value="BPD_transp_2"/>
    <property type="match status" value="1"/>
</dbReference>
<comment type="subcellular location">
    <subcellularLocation>
        <location evidence="1">Cell membrane</location>
        <topology evidence="1">Multi-pass membrane protein</topology>
    </subcellularLocation>
</comment>
<dbReference type="PANTHER" id="PTHR11795:SF447">
    <property type="entry name" value="ABC TRANSPORTER PERMEASE PROTEIN"/>
    <property type="match status" value="1"/>
</dbReference>
<feature type="transmembrane region" description="Helical" evidence="9">
    <location>
        <begin position="273"/>
        <end position="297"/>
    </location>
</feature>
<organism evidence="10 11">
    <name type="scientific">Sedimentitalea nanhaiensis</name>
    <dbReference type="NCBI Taxonomy" id="999627"/>
    <lineage>
        <taxon>Bacteria</taxon>
        <taxon>Pseudomonadati</taxon>
        <taxon>Pseudomonadota</taxon>
        <taxon>Alphaproteobacteria</taxon>
        <taxon>Rhodobacterales</taxon>
        <taxon>Paracoccaceae</taxon>
        <taxon>Sedimentitalea</taxon>
    </lineage>
</organism>
<evidence type="ECO:0000256" key="3">
    <source>
        <dbReference type="ARBA" id="ARBA00022475"/>
    </source>
</evidence>
<sequence length="308" mass="32450">MEIGPYLMLASLEGAVTAAVLALTAVGLSLVFGVMRVVNVAHGEFFMLGAVLAWWITSLIGGHPALGFAVALLVVPVLVGLLAAAADMTVLKRVAYDPERTIVATIGILYILQQVTLMTYGADARPVEPPFNTRLALPWVEFVGGKLQLYWPWGLSTTSYKLAVIGAAAGVLLGVWWGMTRTKVGLLMRATQMDRDMALAFGIPVERVYALVFGLGAGLAAMAAVLIVPIQQAHYLMGGDPLLLSFIVVIIGGLGSLPGTVVAAILIGLSDGIISVFFSPTLAKILATLLVALVLVFRPQGLFGVRRA</sequence>
<evidence type="ECO:0000313" key="11">
    <source>
        <dbReference type="Proteomes" id="UP000182466"/>
    </source>
</evidence>
<dbReference type="InterPro" id="IPR052157">
    <property type="entry name" value="BCAA_transport_permease"/>
</dbReference>
<evidence type="ECO:0000313" key="10">
    <source>
        <dbReference type="EMBL" id="SFT88860.1"/>
    </source>
</evidence>
<dbReference type="STRING" id="999627.SAMN05216236_11158"/>
<feature type="transmembrane region" description="Helical" evidence="9">
    <location>
        <begin position="102"/>
        <end position="122"/>
    </location>
</feature>
<accession>A0A1I7BNT3</accession>
<proteinExistence type="inferred from homology"/>
<dbReference type="AlphaFoldDB" id="A0A1I7BNT3"/>
<evidence type="ECO:0000256" key="6">
    <source>
        <dbReference type="ARBA" id="ARBA00022989"/>
    </source>
</evidence>
<feature type="transmembrane region" description="Helical" evidence="9">
    <location>
        <begin position="208"/>
        <end position="230"/>
    </location>
</feature>